<keyword evidence="3" id="KW-1185">Reference proteome</keyword>
<dbReference type="EMBL" id="JANAVB010030816">
    <property type="protein sequence ID" value="KAJ6813082.1"/>
    <property type="molecule type" value="Genomic_DNA"/>
</dbReference>
<feature type="transmembrane region" description="Helical" evidence="1">
    <location>
        <begin position="41"/>
        <end position="67"/>
    </location>
</feature>
<gene>
    <name evidence="2" type="ORF">M6B38_145340</name>
</gene>
<dbReference type="Proteomes" id="UP001140949">
    <property type="component" value="Unassembled WGS sequence"/>
</dbReference>
<evidence type="ECO:0000313" key="3">
    <source>
        <dbReference type="Proteomes" id="UP001140949"/>
    </source>
</evidence>
<proteinExistence type="predicted"/>
<evidence type="ECO:0000313" key="2">
    <source>
        <dbReference type="EMBL" id="KAJ6813082.1"/>
    </source>
</evidence>
<protein>
    <submittedName>
        <fullName evidence="2">Uncharacterized protein</fullName>
    </submittedName>
</protein>
<dbReference type="AlphaFoldDB" id="A0AAX6F9U6"/>
<reference evidence="2" key="2">
    <citation type="submission" date="2023-04" db="EMBL/GenBank/DDBJ databases">
        <authorList>
            <person name="Bruccoleri R.E."/>
            <person name="Oakeley E.J."/>
            <person name="Faust A.-M."/>
            <person name="Dessus-Babus S."/>
            <person name="Altorfer M."/>
            <person name="Burckhardt D."/>
            <person name="Oertli M."/>
            <person name="Naumann U."/>
            <person name="Petersen F."/>
            <person name="Wong J."/>
        </authorList>
    </citation>
    <scope>NUCLEOTIDE SEQUENCE</scope>
    <source>
        <strain evidence="2">GSM-AAB239-AS_SAM_17_03QT</strain>
        <tissue evidence="2">Leaf</tissue>
    </source>
</reference>
<keyword evidence="1" id="KW-0812">Transmembrane</keyword>
<organism evidence="2 3">
    <name type="scientific">Iris pallida</name>
    <name type="common">Sweet iris</name>
    <dbReference type="NCBI Taxonomy" id="29817"/>
    <lineage>
        <taxon>Eukaryota</taxon>
        <taxon>Viridiplantae</taxon>
        <taxon>Streptophyta</taxon>
        <taxon>Embryophyta</taxon>
        <taxon>Tracheophyta</taxon>
        <taxon>Spermatophyta</taxon>
        <taxon>Magnoliopsida</taxon>
        <taxon>Liliopsida</taxon>
        <taxon>Asparagales</taxon>
        <taxon>Iridaceae</taxon>
        <taxon>Iridoideae</taxon>
        <taxon>Irideae</taxon>
        <taxon>Iris</taxon>
    </lineage>
</organism>
<name>A0AAX6F9U6_IRIPA</name>
<keyword evidence="1" id="KW-0472">Membrane</keyword>
<keyword evidence="1" id="KW-1133">Transmembrane helix</keyword>
<evidence type="ECO:0000256" key="1">
    <source>
        <dbReference type="SAM" id="Phobius"/>
    </source>
</evidence>
<sequence>MLSLEDCSSRGGLSKLQALFGSPSSMLTFSSGDKCTSLGVALIHLLIGDIEVCWKIIVVFILISFCLKTSIT</sequence>
<comment type="caution">
    <text evidence="2">The sequence shown here is derived from an EMBL/GenBank/DDBJ whole genome shotgun (WGS) entry which is preliminary data.</text>
</comment>
<accession>A0AAX6F9U6</accession>
<reference evidence="2" key="1">
    <citation type="journal article" date="2023" name="GigaByte">
        <title>Genome assembly of the bearded iris, Iris pallida Lam.</title>
        <authorList>
            <person name="Bruccoleri R.E."/>
            <person name="Oakeley E.J."/>
            <person name="Faust A.M.E."/>
            <person name="Altorfer M."/>
            <person name="Dessus-Babus S."/>
            <person name="Burckhardt D."/>
            <person name="Oertli M."/>
            <person name="Naumann U."/>
            <person name="Petersen F."/>
            <person name="Wong J."/>
        </authorList>
    </citation>
    <scope>NUCLEOTIDE SEQUENCE</scope>
    <source>
        <strain evidence="2">GSM-AAB239-AS_SAM_17_03QT</strain>
    </source>
</reference>